<dbReference type="OrthoDB" id="4709966at2"/>
<dbReference type="SUPFAM" id="SSF46689">
    <property type="entry name" value="Homeodomain-like"/>
    <property type="match status" value="1"/>
</dbReference>
<evidence type="ECO:0000313" key="6">
    <source>
        <dbReference type="Proteomes" id="UP000292003"/>
    </source>
</evidence>
<dbReference type="GO" id="GO:0003700">
    <property type="term" value="F:DNA-binding transcription factor activity"/>
    <property type="evidence" value="ECO:0007669"/>
    <property type="project" value="TreeGrafter"/>
</dbReference>
<feature type="DNA-binding region" description="H-T-H motif" evidence="2">
    <location>
        <begin position="52"/>
        <end position="71"/>
    </location>
</feature>
<feature type="transmembrane region" description="Helical" evidence="3">
    <location>
        <begin position="6"/>
        <end position="24"/>
    </location>
</feature>
<evidence type="ECO:0000256" key="2">
    <source>
        <dbReference type="PROSITE-ProRule" id="PRU00335"/>
    </source>
</evidence>
<sequence>MIDLAQIVTVIQIMTTILILMRVSRSEQQERNRRALVVSARRMLAAAGPSVTLEAIADDAGLTTGAVYSIFGSKQKLFAAAVEDQFAGQIDIVREVSATDLDLPGVLVAYARRFQALASAAGPVACRTELSEMLLLVEDDDFRLHCRELKRQELQRLTRMLTGRVIPHTRPRRRTTAEQAGQLAAALRAVLSGFAVQAYLDGGTRDCEVAEKACAALARMVG</sequence>
<dbReference type="InterPro" id="IPR001647">
    <property type="entry name" value="HTH_TetR"/>
</dbReference>
<dbReference type="Proteomes" id="UP000292003">
    <property type="component" value="Unassembled WGS sequence"/>
</dbReference>
<feature type="domain" description="HTH tetR-type" evidence="4">
    <location>
        <begin position="30"/>
        <end position="89"/>
    </location>
</feature>
<evidence type="ECO:0000313" key="5">
    <source>
        <dbReference type="EMBL" id="RZQ61197.1"/>
    </source>
</evidence>
<dbReference type="GO" id="GO:0000976">
    <property type="term" value="F:transcription cis-regulatory region binding"/>
    <property type="evidence" value="ECO:0007669"/>
    <property type="project" value="TreeGrafter"/>
</dbReference>
<comment type="caution">
    <text evidence="5">The sequence shown here is derived from an EMBL/GenBank/DDBJ whole genome shotgun (WGS) entry which is preliminary data.</text>
</comment>
<evidence type="ECO:0000259" key="4">
    <source>
        <dbReference type="PROSITE" id="PS50977"/>
    </source>
</evidence>
<accession>A0A4Q7J2Q2</accession>
<keyword evidence="3" id="KW-0472">Membrane</keyword>
<gene>
    <name evidence="5" type="ORF">EWH70_25310</name>
</gene>
<protein>
    <submittedName>
        <fullName evidence="5">TetR/AcrR family transcriptional regulator</fullName>
    </submittedName>
</protein>
<dbReference type="InterPro" id="IPR050109">
    <property type="entry name" value="HTH-type_TetR-like_transc_reg"/>
</dbReference>
<name>A0A4Q7J2Q2_9PSEU</name>
<dbReference type="PANTHER" id="PTHR30055:SF209">
    <property type="entry name" value="POSSIBLE TRANSCRIPTIONAL REGULATORY PROTEIN (PROBABLY TETR-FAMILY)"/>
    <property type="match status" value="1"/>
</dbReference>
<dbReference type="InterPro" id="IPR009057">
    <property type="entry name" value="Homeodomain-like_sf"/>
</dbReference>
<evidence type="ECO:0000256" key="1">
    <source>
        <dbReference type="ARBA" id="ARBA00023125"/>
    </source>
</evidence>
<reference evidence="5 6" key="1">
    <citation type="submission" date="2019-02" db="EMBL/GenBank/DDBJ databases">
        <title>Draft genome sequence of Amycolatopsis sp. 8-3EHSu isolated from roots of Suaeda maritima.</title>
        <authorList>
            <person name="Duangmal K."/>
            <person name="Chantavorakit T."/>
        </authorList>
    </citation>
    <scope>NUCLEOTIDE SEQUENCE [LARGE SCALE GENOMIC DNA]</scope>
    <source>
        <strain evidence="5 6">8-3EHSu</strain>
    </source>
</reference>
<dbReference type="Pfam" id="PF00440">
    <property type="entry name" value="TetR_N"/>
    <property type="match status" value="1"/>
</dbReference>
<keyword evidence="1 2" id="KW-0238">DNA-binding</keyword>
<dbReference type="Gene3D" id="1.10.357.10">
    <property type="entry name" value="Tetracycline Repressor, domain 2"/>
    <property type="match status" value="1"/>
</dbReference>
<proteinExistence type="predicted"/>
<organism evidence="5 6">
    <name type="scientific">Amycolatopsis suaedae</name>
    <dbReference type="NCBI Taxonomy" id="2510978"/>
    <lineage>
        <taxon>Bacteria</taxon>
        <taxon>Bacillati</taxon>
        <taxon>Actinomycetota</taxon>
        <taxon>Actinomycetes</taxon>
        <taxon>Pseudonocardiales</taxon>
        <taxon>Pseudonocardiaceae</taxon>
        <taxon>Amycolatopsis</taxon>
    </lineage>
</organism>
<keyword evidence="3" id="KW-0812">Transmembrane</keyword>
<keyword evidence="6" id="KW-1185">Reference proteome</keyword>
<dbReference type="PROSITE" id="PS50977">
    <property type="entry name" value="HTH_TETR_2"/>
    <property type="match status" value="1"/>
</dbReference>
<dbReference type="PANTHER" id="PTHR30055">
    <property type="entry name" value="HTH-TYPE TRANSCRIPTIONAL REGULATOR RUTR"/>
    <property type="match status" value="1"/>
</dbReference>
<dbReference type="EMBL" id="SFCC01000013">
    <property type="protein sequence ID" value="RZQ61197.1"/>
    <property type="molecule type" value="Genomic_DNA"/>
</dbReference>
<evidence type="ECO:0000256" key="3">
    <source>
        <dbReference type="SAM" id="Phobius"/>
    </source>
</evidence>
<keyword evidence="3" id="KW-1133">Transmembrane helix</keyword>
<dbReference type="AlphaFoldDB" id="A0A4Q7J2Q2"/>